<dbReference type="InterPro" id="IPR029062">
    <property type="entry name" value="Class_I_gatase-like"/>
</dbReference>
<proteinExistence type="predicted"/>
<name>A0A2I1HZN3_9ACTO</name>
<sequence length="62" mass="7214">MRDATENVWVDKNLITANSAAGLDWAKAILEYLDVYPVETINTWYQYYSTGNPEFFFKLMAN</sequence>
<dbReference type="RefSeq" id="WP_048677403.1">
    <property type="nucleotide sequence ID" value="NZ_PKKM01000007.1"/>
</dbReference>
<protein>
    <submittedName>
        <fullName evidence="1">Uncharacterized protein</fullName>
    </submittedName>
</protein>
<dbReference type="AlphaFoldDB" id="A0A2I1HZN3"/>
<dbReference type="Proteomes" id="UP000234198">
    <property type="component" value="Unassembled WGS sequence"/>
</dbReference>
<dbReference type="Gene3D" id="3.40.50.880">
    <property type="match status" value="1"/>
</dbReference>
<comment type="caution">
    <text evidence="1">The sequence shown here is derived from an EMBL/GenBank/DDBJ whole genome shotgun (WGS) entry which is preliminary data.</text>
</comment>
<dbReference type="EMBL" id="PKKM01000007">
    <property type="protein sequence ID" value="PKY64347.1"/>
    <property type="molecule type" value="Genomic_DNA"/>
</dbReference>
<accession>A0A2I1HZN3</accession>
<organism evidence="1 2">
    <name type="scientific">Schaalia odontolytica</name>
    <dbReference type="NCBI Taxonomy" id="1660"/>
    <lineage>
        <taxon>Bacteria</taxon>
        <taxon>Bacillati</taxon>
        <taxon>Actinomycetota</taxon>
        <taxon>Actinomycetes</taxon>
        <taxon>Actinomycetales</taxon>
        <taxon>Actinomycetaceae</taxon>
        <taxon>Schaalia</taxon>
    </lineage>
</organism>
<gene>
    <name evidence="1" type="ORF">CYJ22_05895</name>
</gene>
<reference evidence="1 2" key="1">
    <citation type="submission" date="2017-12" db="EMBL/GenBank/DDBJ databases">
        <title>Phylogenetic diversity of female urinary microbiome.</title>
        <authorList>
            <person name="Thomas-White K."/>
            <person name="Wolfe A.J."/>
        </authorList>
    </citation>
    <scope>NUCLEOTIDE SEQUENCE [LARGE SCALE GENOMIC DNA]</scope>
    <source>
        <strain evidence="1 2">UMB0018</strain>
    </source>
</reference>
<evidence type="ECO:0000313" key="2">
    <source>
        <dbReference type="Proteomes" id="UP000234198"/>
    </source>
</evidence>
<evidence type="ECO:0000313" key="1">
    <source>
        <dbReference type="EMBL" id="PKY64347.1"/>
    </source>
</evidence>